<dbReference type="InterPro" id="IPR003453">
    <property type="entry name" value="ABC_MlaE_roteobac"/>
</dbReference>
<dbReference type="NCBIfam" id="TIGR00056">
    <property type="entry name" value="MlaE family lipid ABC transporter permease subunit"/>
    <property type="match status" value="1"/>
</dbReference>
<feature type="transmembrane region" description="Helical" evidence="1">
    <location>
        <begin position="268"/>
        <end position="286"/>
    </location>
</feature>
<evidence type="ECO:0000313" key="2">
    <source>
        <dbReference type="EMBL" id="POZ51425.1"/>
    </source>
</evidence>
<accession>A0A2S5CKS8</accession>
<feature type="transmembrane region" description="Helical" evidence="1">
    <location>
        <begin position="326"/>
        <end position="349"/>
    </location>
</feature>
<gene>
    <name evidence="2" type="ORF">AADEFJLK_02875</name>
</gene>
<feature type="transmembrane region" description="Helical" evidence="1">
    <location>
        <begin position="361"/>
        <end position="384"/>
    </location>
</feature>
<proteinExistence type="inferred from homology"/>
<name>A0A2S5CKS8_9GAMM</name>
<dbReference type="EMBL" id="PGFZ01000006">
    <property type="protein sequence ID" value="POZ51425.1"/>
    <property type="molecule type" value="Genomic_DNA"/>
</dbReference>
<keyword evidence="1" id="KW-1003">Cell membrane</keyword>
<dbReference type="AlphaFoldDB" id="A0A2S5CKS8"/>
<dbReference type="GO" id="GO:0043190">
    <property type="term" value="C:ATP-binding cassette (ABC) transporter complex"/>
    <property type="evidence" value="ECO:0007669"/>
    <property type="project" value="InterPro"/>
</dbReference>
<keyword evidence="1" id="KW-0997">Cell inner membrane</keyword>
<dbReference type="GO" id="GO:0005548">
    <property type="term" value="F:phospholipid transporter activity"/>
    <property type="evidence" value="ECO:0007669"/>
    <property type="project" value="TreeGrafter"/>
</dbReference>
<comment type="subcellular location">
    <subcellularLocation>
        <location evidence="1">Cell inner membrane</location>
        <topology evidence="1">Multi-pass membrane protein</topology>
    </subcellularLocation>
</comment>
<evidence type="ECO:0000256" key="1">
    <source>
        <dbReference type="RuleBase" id="RU362044"/>
    </source>
</evidence>
<sequence length="389" mass="41160">MAKQQASTPHNMTATLTPCSITLKQTESTLEAAFSGAWVLAADIPPLSPVLAQLDNKGVKRLVFAMQGLGKWDSLLMTELIRLIDEGKKRGIDVDTRTLPEGIQGLLSLVYAVPEPTGRQRSAAPTQWLAVLGTAGLDLYQDGQAFIGFIGELALSLLALLRGKARLRPVDFWRQIQDCGPSALPIITLISLLVGLILAFVGAVQLALFGAEIYIADMVGLGMSRDMGGLMAAVIMTGRTGASFAAQLGTMQANSEIDALKTMGFEPLPFLVLPRLLALICMMPLLCLYADVVGIAGGALVTVNFFDISLVQYIERTASAIHLKDFSMGIVKCAVYGVLIALSGCLRGMQCGRSASAVGDATTSAVVTGIVFIVIADAVMTLICNRLGI</sequence>
<comment type="caution">
    <text evidence="2">The sequence shown here is derived from an EMBL/GenBank/DDBJ whole genome shotgun (WGS) entry which is preliminary data.</text>
</comment>
<organism evidence="2 3">
    <name type="scientific">Methylovulum psychrotolerans</name>
    <dbReference type="NCBI Taxonomy" id="1704499"/>
    <lineage>
        <taxon>Bacteria</taxon>
        <taxon>Pseudomonadati</taxon>
        <taxon>Pseudomonadota</taxon>
        <taxon>Gammaproteobacteria</taxon>
        <taxon>Methylococcales</taxon>
        <taxon>Methylococcaceae</taxon>
        <taxon>Methylovulum</taxon>
    </lineage>
</organism>
<dbReference type="InterPro" id="IPR030802">
    <property type="entry name" value="Permease_MalE"/>
</dbReference>
<protein>
    <submittedName>
        <fullName evidence="2">ABC transporter permease</fullName>
    </submittedName>
</protein>
<feature type="transmembrane region" description="Helical" evidence="1">
    <location>
        <begin position="228"/>
        <end position="248"/>
    </location>
</feature>
<keyword evidence="1" id="KW-0472">Membrane</keyword>
<feature type="transmembrane region" description="Helical" evidence="1">
    <location>
        <begin position="182"/>
        <end position="208"/>
    </location>
</feature>
<dbReference type="PANTHER" id="PTHR30188">
    <property type="entry name" value="ABC TRANSPORTER PERMEASE PROTEIN-RELATED"/>
    <property type="match status" value="1"/>
</dbReference>
<dbReference type="PANTHER" id="PTHR30188:SF3">
    <property type="entry name" value="ABC TRANSPORTER PERMEASE"/>
    <property type="match status" value="1"/>
</dbReference>
<feature type="transmembrane region" description="Helical" evidence="1">
    <location>
        <begin position="292"/>
        <end position="314"/>
    </location>
</feature>
<evidence type="ECO:0000313" key="3">
    <source>
        <dbReference type="Proteomes" id="UP000237423"/>
    </source>
</evidence>
<reference evidence="2 3" key="1">
    <citation type="submission" date="2017-11" db="EMBL/GenBank/DDBJ databases">
        <title>Draft Genome Sequence of Methylobacter psychrotolerans Sph1T, an Obligate Methanotroph from Low-Temperature Environments.</title>
        <authorList>
            <person name="Oshkin I.Y."/>
            <person name="Miroshnikov K."/>
            <person name="Belova S.E."/>
            <person name="Korzhenkov A."/>
            <person name="Toshchakov S.V."/>
            <person name="Dedysh S.N."/>
        </authorList>
    </citation>
    <scope>NUCLEOTIDE SEQUENCE [LARGE SCALE GENOMIC DNA]</scope>
    <source>
        <strain evidence="2 3">Sph1</strain>
    </source>
</reference>
<dbReference type="Proteomes" id="UP000237423">
    <property type="component" value="Unassembled WGS sequence"/>
</dbReference>
<keyword evidence="1" id="KW-1133">Transmembrane helix</keyword>
<comment type="similarity">
    <text evidence="1">Belongs to the MlaE permease family.</text>
</comment>
<keyword evidence="1" id="KW-0812">Transmembrane</keyword>
<dbReference type="Pfam" id="PF02405">
    <property type="entry name" value="MlaE"/>
    <property type="match status" value="1"/>
</dbReference>